<evidence type="ECO:0000259" key="3">
    <source>
        <dbReference type="PROSITE" id="PS51913"/>
    </source>
</evidence>
<accession>A0AAD9MIV8</accession>
<keyword evidence="1" id="KW-0804">Transcription</keyword>
<comment type="caution">
    <text evidence="4">The sequence shown here is derived from an EMBL/GenBank/DDBJ whole genome shotgun (WGS) entry which is preliminary data.</text>
</comment>
<keyword evidence="5" id="KW-1185">Reference proteome</keyword>
<name>A0AAD9MIV8_PROWI</name>
<dbReference type="EMBL" id="JASFZW010000003">
    <property type="protein sequence ID" value="KAK2078962.1"/>
    <property type="molecule type" value="Genomic_DNA"/>
</dbReference>
<dbReference type="Pfam" id="PF05066">
    <property type="entry name" value="HARE-HTH"/>
    <property type="match status" value="1"/>
</dbReference>
<feature type="region of interest" description="Disordered" evidence="2">
    <location>
        <begin position="188"/>
        <end position="260"/>
    </location>
</feature>
<dbReference type="PROSITE" id="PS51913">
    <property type="entry name" value="HTH_HARE"/>
    <property type="match status" value="1"/>
</dbReference>
<proteinExistence type="predicted"/>
<feature type="compositionally biased region" description="Basic and acidic residues" evidence="2">
    <location>
        <begin position="203"/>
        <end position="216"/>
    </location>
</feature>
<gene>
    <name evidence="4" type="ORF">QBZ16_002652</name>
</gene>
<evidence type="ECO:0000256" key="2">
    <source>
        <dbReference type="SAM" id="MobiDB-lite"/>
    </source>
</evidence>
<evidence type="ECO:0000256" key="1">
    <source>
        <dbReference type="ARBA" id="ARBA00023163"/>
    </source>
</evidence>
<organism evidence="4 5">
    <name type="scientific">Prototheca wickerhamii</name>
    <dbReference type="NCBI Taxonomy" id="3111"/>
    <lineage>
        <taxon>Eukaryota</taxon>
        <taxon>Viridiplantae</taxon>
        <taxon>Chlorophyta</taxon>
        <taxon>core chlorophytes</taxon>
        <taxon>Trebouxiophyceae</taxon>
        <taxon>Chlorellales</taxon>
        <taxon>Chlorellaceae</taxon>
        <taxon>Prototheca</taxon>
    </lineage>
</organism>
<sequence length="357" mass="37413">MFSPFCSKAHPEEAPYSAIPTPLAGDALGSGGGGIFKQAAVEVLRAERRLMPTGEIARLALLRGLVRATGKTPEATMASALYTDIKRREGTSIFIRPHEGLFGLREWLELGIEFRDDYAEELARRAAATYGPYSALGLAPGAGFHPAGLAPTSLGARTPPCEAAGPSSASGGSGGLMDLLDAAEMELKRSGSGTPERGLALGVEERQGDSMPREDASQCPGRQNPAETAVELAATEQPHEADPGSTLSAPQNATDPTGAERDELRIEICRAEARVRSLELELGALHPGVGRALIEAARLQTRAAELGLFPDAIPSCRQLADAALVRASQIMVAWQEALGRSKGETQRAFAALLGDGA</sequence>
<protein>
    <recommendedName>
        <fullName evidence="3">HTH HARE-type domain-containing protein</fullName>
    </recommendedName>
</protein>
<dbReference type="InterPro" id="IPR007759">
    <property type="entry name" value="Asxl_HARE-HTH"/>
</dbReference>
<evidence type="ECO:0000313" key="4">
    <source>
        <dbReference type="EMBL" id="KAK2078962.1"/>
    </source>
</evidence>
<dbReference type="Proteomes" id="UP001255856">
    <property type="component" value="Unassembled WGS sequence"/>
</dbReference>
<dbReference type="GO" id="GO:0006355">
    <property type="term" value="P:regulation of DNA-templated transcription"/>
    <property type="evidence" value="ECO:0007669"/>
    <property type="project" value="InterPro"/>
</dbReference>
<reference evidence="4" key="1">
    <citation type="submission" date="2021-01" db="EMBL/GenBank/DDBJ databases">
        <authorList>
            <person name="Eckstrom K.M.E."/>
        </authorList>
    </citation>
    <scope>NUCLEOTIDE SEQUENCE</scope>
    <source>
        <strain evidence="4">UVCC 0001</strain>
    </source>
</reference>
<feature type="region of interest" description="Disordered" evidence="2">
    <location>
        <begin position="153"/>
        <end position="174"/>
    </location>
</feature>
<feature type="compositionally biased region" description="Polar residues" evidence="2">
    <location>
        <begin position="245"/>
        <end position="255"/>
    </location>
</feature>
<evidence type="ECO:0000313" key="5">
    <source>
        <dbReference type="Proteomes" id="UP001255856"/>
    </source>
</evidence>
<feature type="domain" description="HTH HARE-type" evidence="3">
    <location>
        <begin position="34"/>
        <end position="107"/>
    </location>
</feature>
<dbReference type="AlphaFoldDB" id="A0AAD9MIV8"/>